<keyword evidence="3" id="KW-0175">Coiled coil</keyword>
<evidence type="ECO:0000313" key="6">
    <source>
        <dbReference type="Proteomes" id="UP000230405"/>
    </source>
</evidence>
<name>A0A2M7VF48_9BACT</name>
<dbReference type="SUPFAM" id="SSF53335">
    <property type="entry name" value="S-adenosyl-L-methionine-dependent methyltransferases"/>
    <property type="match status" value="1"/>
</dbReference>
<dbReference type="Pfam" id="PF10017">
    <property type="entry name" value="Methyltransf_33"/>
    <property type="match status" value="1"/>
</dbReference>
<dbReference type="InterPro" id="IPR029063">
    <property type="entry name" value="SAM-dependent_MTases_sf"/>
</dbReference>
<gene>
    <name evidence="5" type="ORF">COX77_02295</name>
</gene>
<dbReference type="PANTHER" id="PTHR43397:SF1">
    <property type="entry name" value="ERGOTHIONEINE BIOSYNTHESIS PROTEIN 1"/>
    <property type="match status" value="1"/>
</dbReference>
<protein>
    <recommendedName>
        <fullName evidence="4">Histidine-specific methyltransferase SAM-dependent domain-containing protein</fullName>
    </recommendedName>
</protein>
<reference evidence="6" key="1">
    <citation type="submission" date="2017-09" db="EMBL/GenBank/DDBJ databases">
        <title>Depth-based differentiation of microbial function through sediment-hosted aquifers and enrichment of novel symbionts in the deep terrestrial subsurface.</title>
        <authorList>
            <person name="Probst A.J."/>
            <person name="Ladd B."/>
            <person name="Jarett J.K."/>
            <person name="Geller-Mcgrath D.E."/>
            <person name="Sieber C.M.K."/>
            <person name="Emerson J.B."/>
            <person name="Anantharaman K."/>
            <person name="Thomas B.C."/>
            <person name="Malmstrom R."/>
            <person name="Stieglmeier M."/>
            <person name="Klingl A."/>
            <person name="Woyke T."/>
            <person name="Ryan C.M."/>
            <person name="Banfield J.F."/>
        </authorList>
    </citation>
    <scope>NUCLEOTIDE SEQUENCE [LARGE SCALE GENOMIC DNA]</scope>
</reference>
<keyword evidence="1" id="KW-0489">Methyltransferase</keyword>
<evidence type="ECO:0000256" key="3">
    <source>
        <dbReference type="SAM" id="Coils"/>
    </source>
</evidence>
<proteinExistence type="predicted"/>
<keyword evidence="2" id="KW-0808">Transferase</keyword>
<dbReference type="InterPro" id="IPR051128">
    <property type="entry name" value="EgtD_Methyltrsf_superfamily"/>
</dbReference>
<evidence type="ECO:0000256" key="2">
    <source>
        <dbReference type="ARBA" id="ARBA00022679"/>
    </source>
</evidence>
<organism evidence="5 6">
    <name type="scientific">Candidatus Komeilibacteria bacterium CG_4_10_14_0_2_um_filter_37_10</name>
    <dbReference type="NCBI Taxonomy" id="1974470"/>
    <lineage>
        <taxon>Bacteria</taxon>
        <taxon>Candidatus Komeiliibacteriota</taxon>
    </lineage>
</organism>
<evidence type="ECO:0000313" key="5">
    <source>
        <dbReference type="EMBL" id="PIZ99192.1"/>
    </source>
</evidence>
<evidence type="ECO:0000256" key="1">
    <source>
        <dbReference type="ARBA" id="ARBA00022603"/>
    </source>
</evidence>
<dbReference type="AlphaFoldDB" id="A0A2M7VF48"/>
<dbReference type="PANTHER" id="PTHR43397">
    <property type="entry name" value="ERGOTHIONEINE BIOSYNTHESIS PROTEIN 1"/>
    <property type="match status" value="1"/>
</dbReference>
<dbReference type="GO" id="GO:0008168">
    <property type="term" value="F:methyltransferase activity"/>
    <property type="evidence" value="ECO:0007669"/>
    <property type="project" value="UniProtKB-KW"/>
</dbReference>
<dbReference type="CDD" id="cd02440">
    <property type="entry name" value="AdoMet_MTases"/>
    <property type="match status" value="1"/>
</dbReference>
<comment type="caution">
    <text evidence="5">The sequence shown here is derived from an EMBL/GenBank/DDBJ whole genome shotgun (WGS) entry which is preliminary data.</text>
</comment>
<dbReference type="EMBL" id="PFPO01000043">
    <property type="protein sequence ID" value="PIZ99192.1"/>
    <property type="molecule type" value="Genomic_DNA"/>
</dbReference>
<dbReference type="Gene3D" id="3.40.50.150">
    <property type="entry name" value="Vaccinia Virus protein VP39"/>
    <property type="match status" value="1"/>
</dbReference>
<evidence type="ECO:0000259" key="4">
    <source>
        <dbReference type="Pfam" id="PF10017"/>
    </source>
</evidence>
<accession>A0A2M7VF48</accession>
<feature type="domain" description="Histidine-specific methyltransferase SAM-dependent" evidence="4">
    <location>
        <begin position="380"/>
        <end position="664"/>
    </location>
</feature>
<dbReference type="Proteomes" id="UP000230405">
    <property type="component" value="Unassembled WGS sequence"/>
</dbReference>
<dbReference type="InterPro" id="IPR019257">
    <property type="entry name" value="MeTrfase_dom"/>
</dbReference>
<feature type="coiled-coil region" evidence="3">
    <location>
        <begin position="11"/>
        <end position="72"/>
    </location>
</feature>
<dbReference type="GO" id="GO:0032259">
    <property type="term" value="P:methylation"/>
    <property type="evidence" value="ECO:0007669"/>
    <property type="project" value="UniProtKB-KW"/>
</dbReference>
<sequence length="672" mass="76972">MIKNQEVLPAIDNEEKKEEVINAKVDQVEVEEKSDTWLKKQMTMAGEREERIKEIKNRISKIEEETIAVKELVPELSKEVVDAKPSNKPPFKKIGDYFSNINQQRHNPYSYWSLLSENDKESLYDSIVNIHRRQQMLKMLAGRHFESPTDIVLDNISIDSIIKNKIKISEDIFKIGIKEVDTHDPFLVLNGSIDIDSPLLTMGKEKFQWRAEMFLSDDYTVRLRLAERSVLKERLMRSDDYEEKIKNNPQEVENKLSQYINEHSNFQPALNIDYDINFDKKEDYLTSKILFHNISNTLSRGGASSPISGNIANNYKKYGLSGLDINYDLAEKLQELLKEYVSQYVKPNKFSNWSAAEINFRINSEISTKSEQDIDKMFQDGLRTGEFDSLLLYIGDGAQKFLDITASEQYRVAGKEFQLLQEYKKDLVTNLVNSNVYDLGPGDGHKAKELLRGVQEKNNQKDINYHPVDINPTMVYATADNFRDFPEVNISGLVCDFHKLKDKVCTDDNSFLLLGNTIGNGDENYQIKLLQSIRQAMKDGERLVIGAQLKTDLKQITEQYNSPELSALCKNVISRFGVAESELDYYAQADEVNGCVEMKLIFKKDRAIDYRGVKKDFKKGDELKIVVSQKYELMQLDGLLAASGLAVNRVIVNQSQDYELVVAQAITKKIAA</sequence>